<dbReference type="InterPro" id="IPR029060">
    <property type="entry name" value="PIN-like_dom_sf"/>
</dbReference>
<proteinExistence type="predicted"/>
<comment type="caution">
    <text evidence="7">The sequence shown here is derived from an EMBL/GenBank/DDBJ whole genome shotgun (WGS) entry which is preliminary data.</text>
</comment>
<dbReference type="PANTHER" id="PTHR11603">
    <property type="entry name" value="AAA FAMILY ATPASE"/>
    <property type="match status" value="1"/>
</dbReference>
<evidence type="ECO:0000256" key="3">
    <source>
        <dbReference type="ARBA" id="ARBA00022801"/>
    </source>
</evidence>
<dbReference type="InterPro" id="IPR052041">
    <property type="entry name" value="Nucleic_acid_metab_PIN/TRAM"/>
</dbReference>
<dbReference type="GO" id="GO:0016787">
    <property type="term" value="F:hydrolase activity"/>
    <property type="evidence" value="ECO:0007669"/>
    <property type="project" value="UniProtKB-KW"/>
</dbReference>
<evidence type="ECO:0000256" key="4">
    <source>
        <dbReference type="ARBA" id="ARBA00022842"/>
    </source>
</evidence>
<keyword evidence="5" id="KW-0472">Membrane</keyword>
<reference evidence="7 8" key="1">
    <citation type="submission" date="2019-04" db="EMBL/GenBank/DDBJ databases">
        <title>Isachenkonia alkalipeptolytica gen. nov. sp. nov. a new anaerobic, alkiliphilic organothrophic bacterium capable to reduce synthesized ferrihydrite isolated from a soda lake.</title>
        <authorList>
            <person name="Toshchakov S.V."/>
            <person name="Zavarzina D.G."/>
            <person name="Zhilina T.N."/>
            <person name="Kostrikina N.A."/>
            <person name="Kublanov I.V."/>
        </authorList>
    </citation>
    <scope>NUCLEOTIDE SEQUENCE [LARGE SCALE GENOMIC DNA]</scope>
    <source>
        <strain evidence="7 8">Z-1701</strain>
    </source>
</reference>
<name>A0AA43XJX9_9CLOT</name>
<organism evidence="7 8">
    <name type="scientific">Isachenkonia alkalipeptolytica</name>
    <dbReference type="NCBI Taxonomy" id="2565777"/>
    <lineage>
        <taxon>Bacteria</taxon>
        <taxon>Bacillati</taxon>
        <taxon>Bacillota</taxon>
        <taxon>Clostridia</taxon>
        <taxon>Eubacteriales</taxon>
        <taxon>Clostridiaceae</taxon>
        <taxon>Isachenkonia</taxon>
    </lineage>
</organism>
<comment type="cofactor">
    <cofactor evidence="1">
        <name>Mg(2+)</name>
        <dbReference type="ChEBI" id="CHEBI:18420"/>
    </cofactor>
</comment>
<feature type="domain" description="TRAM" evidence="6">
    <location>
        <begin position="300"/>
        <end position="361"/>
    </location>
</feature>
<gene>
    <name evidence="7" type="ORF">ISALK_03960</name>
</gene>
<feature type="transmembrane region" description="Helical" evidence="5">
    <location>
        <begin position="5"/>
        <end position="24"/>
    </location>
</feature>
<evidence type="ECO:0000259" key="6">
    <source>
        <dbReference type="PROSITE" id="PS50926"/>
    </source>
</evidence>
<dbReference type="PANTHER" id="PTHR11603:SF147">
    <property type="entry name" value="MEMBRANE PROTEIN"/>
    <property type="match status" value="1"/>
</dbReference>
<feature type="transmembrane region" description="Helical" evidence="5">
    <location>
        <begin position="108"/>
        <end position="130"/>
    </location>
</feature>
<dbReference type="Proteomes" id="UP000449710">
    <property type="component" value="Unassembled WGS sequence"/>
</dbReference>
<dbReference type="SUPFAM" id="SSF88723">
    <property type="entry name" value="PIN domain-like"/>
    <property type="match status" value="1"/>
</dbReference>
<keyword evidence="3" id="KW-0378">Hydrolase</keyword>
<feature type="transmembrane region" description="Helical" evidence="5">
    <location>
        <begin position="79"/>
        <end position="102"/>
    </location>
</feature>
<evidence type="ECO:0000313" key="8">
    <source>
        <dbReference type="Proteomes" id="UP000449710"/>
    </source>
</evidence>
<dbReference type="SMART" id="SM00670">
    <property type="entry name" value="PINc"/>
    <property type="match status" value="1"/>
</dbReference>
<dbReference type="Pfam" id="PF01850">
    <property type="entry name" value="PIN"/>
    <property type="match status" value="1"/>
</dbReference>
<keyword evidence="5" id="KW-1133">Transmembrane helix</keyword>
<keyword evidence="4" id="KW-0460">Magnesium</keyword>
<keyword evidence="8" id="KW-1185">Reference proteome</keyword>
<evidence type="ECO:0000256" key="1">
    <source>
        <dbReference type="ARBA" id="ARBA00001946"/>
    </source>
</evidence>
<dbReference type="Gene3D" id="3.40.50.1010">
    <property type="entry name" value="5'-nuclease"/>
    <property type="match status" value="1"/>
</dbReference>
<accession>A0AA43XJX9</accession>
<keyword evidence="2" id="KW-0540">Nuclease</keyword>
<dbReference type="InterPro" id="IPR002716">
    <property type="entry name" value="PIN_dom"/>
</dbReference>
<feature type="transmembrane region" description="Helical" evidence="5">
    <location>
        <begin position="36"/>
        <end position="58"/>
    </location>
</feature>
<dbReference type="InterPro" id="IPR002792">
    <property type="entry name" value="TRAM_dom"/>
</dbReference>
<dbReference type="GO" id="GO:0004518">
    <property type="term" value="F:nuclease activity"/>
    <property type="evidence" value="ECO:0007669"/>
    <property type="project" value="UniProtKB-KW"/>
</dbReference>
<sequence>MFSKIARWIITVLGGVTGLIIFYYSRRYFDQNFEGLQSGILASLIAFILSALIIYALAPKIIALGRKLIRKIEGEFSKIPTVDIVLGTVGLLAGLTVTYFISRLLLNIPFPLLGEGLTLIAAIFLGYLGIRLATQRGQDLLTIGRTEKQEPEEKVVKKPEVPTGGATPKILDTSVIIDGRIYDIAKTQFLEGPIVVPEFVLKELRHVADSSDSLKRNRGRRGLDVLNTMQKEPGIEVQILDHDFENDYEEALEVDVKLLKLAKQLSGKVITNDYNLNKVAEFQGVPVLNINELANAVKPVVIPGEDMKVEVIADGKEANQGLAYLDDGTMIVVENGKAYKGQDIEVSVTSVLQTAAGKMIFAKPRL</sequence>
<dbReference type="PROSITE" id="PS50926">
    <property type="entry name" value="TRAM"/>
    <property type="match status" value="1"/>
</dbReference>
<evidence type="ECO:0000256" key="2">
    <source>
        <dbReference type="ARBA" id="ARBA00022722"/>
    </source>
</evidence>
<keyword evidence="5" id="KW-0812">Transmembrane</keyword>
<evidence type="ECO:0000256" key="5">
    <source>
        <dbReference type="SAM" id="Phobius"/>
    </source>
</evidence>
<dbReference type="AlphaFoldDB" id="A0AA43XJX9"/>
<dbReference type="EMBL" id="SUMG01000003">
    <property type="protein sequence ID" value="NBG87649.1"/>
    <property type="molecule type" value="Genomic_DNA"/>
</dbReference>
<evidence type="ECO:0000313" key="7">
    <source>
        <dbReference type="EMBL" id="NBG87649.1"/>
    </source>
</evidence>
<dbReference type="CDD" id="cd09877">
    <property type="entry name" value="PIN_YacL-like"/>
    <property type="match status" value="1"/>
</dbReference>
<dbReference type="RefSeq" id="WP_160719274.1">
    <property type="nucleotide sequence ID" value="NZ_SUMG01000003.1"/>
</dbReference>
<protein>
    <submittedName>
        <fullName evidence="7">PIN domain-containing protein</fullName>
    </submittedName>
</protein>